<dbReference type="InterPro" id="IPR025333">
    <property type="entry name" value="DUF4239"/>
</dbReference>
<feature type="transmembrane region" description="Helical" evidence="1">
    <location>
        <begin position="214"/>
        <end position="234"/>
    </location>
</feature>
<dbReference type="Pfam" id="PF14023">
    <property type="entry name" value="Bestrophin-like"/>
    <property type="match status" value="1"/>
</dbReference>
<sequence>MIIEYWLDQSVPMIFGLLTLALALTGAASLALFESRWTRGWVAASSGVVAPFFTAVAVLFSLLTGFAANDAWERVRQANRAVLAERDGLVALYDVSLAASPDMAPIRATVIRYLEAVMVDEWPLMRDGRTAPSATAAFSELLAELAKPSLSASAGLAVHETLLASWQKVRAARSDRVVLSEQFSDHPKWWTIFVLAVLTQVALALVHIGKPIPAAVAISLFTVAAVVTLSLVAVKERPFDGPLATPPTALAEALAELRKN</sequence>
<organism evidence="2 3">
    <name type="scientific">Enterovirga rhinocerotis</name>
    <dbReference type="NCBI Taxonomy" id="1339210"/>
    <lineage>
        <taxon>Bacteria</taxon>
        <taxon>Pseudomonadati</taxon>
        <taxon>Pseudomonadota</taxon>
        <taxon>Alphaproteobacteria</taxon>
        <taxon>Hyphomicrobiales</taxon>
        <taxon>Methylobacteriaceae</taxon>
        <taxon>Enterovirga</taxon>
    </lineage>
</organism>
<evidence type="ECO:0000313" key="2">
    <source>
        <dbReference type="EMBL" id="TDR93839.1"/>
    </source>
</evidence>
<dbReference type="Proteomes" id="UP000295122">
    <property type="component" value="Unassembled WGS sequence"/>
</dbReference>
<keyword evidence="1" id="KW-0812">Transmembrane</keyword>
<keyword evidence="1" id="KW-0472">Membrane</keyword>
<keyword evidence="3" id="KW-1185">Reference proteome</keyword>
<dbReference type="RefSeq" id="WP_133768804.1">
    <property type="nucleotide sequence ID" value="NZ_SNZR01000011.1"/>
</dbReference>
<evidence type="ECO:0000256" key="1">
    <source>
        <dbReference type="SAM" id="Phobius"/>
    </source>
</evidence>
<evidence type="ECO:0000313" key="3">
    <source>
        <dbReference type="Proteomes" id="UP000295122"/>
    </source>
</evidence>
<protein>
    <submittedName>
        <fullName evidence="2">Uncharacterized protein DUF4239</fullName>
    </submittedName>
</protein>
<accession>A0A4V3DYS9</accession>
<feature type="transmembrane region" description="Helical" evidence="1">
    <location>
        <begin position="49"/>
        <end position="68"/>
    </location>
</feature>
<dbReference type="AlphaFoldDB" id="A0A4V3DYS9"/>
<dbReference type="EMBL" id="SNZR01000011">
    <property type="protein sequence ID" value="TDR93839.1"/>
    <property type="molecule type" value="Genomic_DNA"/>
</dbReference>
<dbReference type="OrthoDB" id="797232at2"/>
<comment type="caution">
    <text evidence="2">The sequence shown here is derived from an EMBL/GenBank/DDBJ whole genome shotgun (WGS) entry which is preliminary data.</text>
</comment>
<feature type="transmembrane region" description="Helical" evidence="1">
    <location>
        <begin position="189"/>
        <end position="208"/>
    </location>
</feature>
<name>A0A4V3DYS9_9HYPH</name>
<reference evidence="2 3" key="1">
    <citation type="submission" date="2019-03" db="EMBL/GenBank/DDBJ databases">
        <title>Genomic Encyclopedia of Type Strains, Phase IV (KMG-IV): sequencing the most valuable type-strain genomes for metagenomic binning, comparative biology and taxonomic classification.</title>
        <authorList>
            <person name="Goeker M."/>
        </authorList>
    </citation>
    <scope>NUCLEOTIDE SEQUENCE [LARGE SCALE GENOMIC DNA]</scope>
    <source>
        <strain evidence="2 3">DSM 25903</strain>
    </source>
</reference>
<keyword evidence="1" id="KW-1133">Transmembrane helix</keyword>
<gene>
    <name evidence="2" type="ORF">EV668_1108</name>
</gene>
<proteinExistence type="predicted"/>